<feature type="region of interest" description="Disordered" evidence="1">
    <location>
        <begin position="1"/>
        <end position="28"/>
    </location>
</feature>
<accession>U9TKX3</accession>
<dbReference type="VEuPathDB" id="FungiDB:RhiirFUN_011631"/>
<feature type="compositionally biased region" description="Polar residues" evidence="1">
    <location>
        <begin position="1"/>
        <end position="15"/>
    </location>
</feature>
<proteinExistence type="predicted"/>
<gene>
    <name evidence="2" type="ORF">GLOINDRAFT_84940</name>
</gene>
<evidence type="ECO:0000256" key="1">
    <source>
        <dbReference type="SAM" id="MobiDB-lite"/>
    </source>
</evidence>
<name>U9TKX3_RHIID</name>
<organism evidence="2">
    <name type="scientific">Rhizophagus irregularis (strain DAOM 181602 / DAOM 197198 / MUCL 43194)</name>
    <name type="common">Arbuscular mycorrhizal fungus</name>
    <name type="synonym">Glomus intraradices</name>
    <dbReference type="NCBI Taxonomy" id="747089"/>
    <lineage>
        <taxon>Eukaryota</taxon>
        <taxon>Fungi</taxon>
        <taxon>Fungi incertae sedis</taxon>
        <taxon>Mucoromycota</taxon>
        <taxon>Glomeromycotina</taxon>
        <taxon>Glomeromycetes</taxon>
        <taxon>Glomerales</taxon>
        <taxon>Glomeraceae</taxon>
        <taxon>Rhizophagus</taxon>
    </lineage>
</organism>
<reference evidence="2" key="1">
    <citation type="submission" date="2013-07" db="EMBL/GenBank/DDBJ databases">
        <title>The genome of an arbuscular mycorrhizal fungus provides insights into the evolution of the oldest plant symbiosis.</title>
        <authorList>
            <consortium name="DOE Joint Genome Institute"/>
            <person name="Tisserant E."/>
            <person name="Malbreil M."/>
            <person name="Kuo A."/>
            <person name="Kohler A."/>
            <person name="Symeonidi A."/>
            <person name="Balestrini R."/>
            <person name="Charron P."/>
            <person name="Duensing N."/>
            <person name="Frei-dit-Frey N."/>
            <person name="Gianinazzi-Pearson V."/>
            <person name="Gilbert B."/>
            <person name="Handa Y."/>
            <person name="Hijri M."/>
            <person name="Kaul R."/>
            <person name="Kawaguchi M."/>
            <person name="Krajinski F."/>
            <person name="Lammers P."/>
            <person name="Lapierre D."/>
            <person name="Masclaux F.G."/>
            <person name="Murat C."/>
            <person name="Morin E."/>
            <person name="Ndikumana S."/>
            <person name="Pagni M."/>
            <person name="Petitpierre D."/>
            <person name="Requena N."/>
            <person name="Rosikiewicz P."/>
            <person name="Riley R."/>
            <person name="Saito K."/>
            <person name="San Clemente H."/>
            <person name="Shapiro H."/>
            <person name="van Tuinen D."/>
            <person name="Becard G."/>
            <person name="Bonfante P."/>
            <person name="Paszkowski U."/>
            <person name="Shachar-Hill Y."/>
            <person name="Young J.P."/>
            <person name="Sanders I.R."/>
            <person name="Henrissat B."/>
            <person name="Rensing S.A."/>
            <person name="Grigoriev I.V."/>
            <person name="Corradi N."/>
            <person name="Roux C."/>
            <person name="Martin F."/>
        </authorList>
    </citation>
    <scope>NUCLEOTIDE SEQUENCE</scope>
    <source>
        <strain evidence="2">DAOM 197198</strain>
    </source>
</reference>
<protein>
    <submittedName>
        <fullName evidence="2">Uncharacterized protein</fullName>
    </submittedName>
</protein>
<evidence type="ECO:0000313" key="2">
    <source>
        <dbReference type="EMBL" id="ESA06958.1"/>
    </source>
</evidence>
<dbReference type="HOGENOM" id="CLU_108603_0_0_1"/>
<sequence length="222" mass="25664">MSPPSGQIESRTLRVNTPAKRGRKPYTTPDVIDVTGRTHFMVVRRLQTNKKPKKKINNNECKNCEQSDEYVDILEERVNKLEGLLNTLNDKVINVRAVPKNPIINSSELNSYSSLDISSLLRLSDTVGQVLYNNTQQVSPTTTVETEFNINENIMTELWDPILIREICLQKILMEEIFMNFGNSNTKIHDIHLLNIRTNSHFMYKIGNNNNNVENMFKDRRK</sequence>
<dbReference type="AlphaFoldDB" id="U9TKX3"/>
<dbReference type="EMBL" id="KI290924">
    <property type="protein sequence ID" value="ESA06958.1"/>
    <property type="molecule type" value="Genomic_DNA"/>
</dbReference>